<dbReference type="PANTHER" id="PTHR43464:SF19">
    <property type="entry name" value="UBIQUINONE BIOSYNTHESIS O-METHYLTRANSFERASE, MITOCHONDRIAL"/>
    <property type="match status" value="1"/>
</dbReference>
<dbReference type="CDD" id="cd02440">
    <property type="entry name" value="AdoMet_MTases"/>
    <property type="match status" value="1"/>
</dbReference>
<dbReference type="Proteomes" id="UP001225605">
    <property type="component" value="Unassembled WGS sequence"/>
</dbReference>
<keyword evidence="3" id="KW-0949">S-adenosyl-L-methionine</keyword>
<gene>
    <name evidence="5" type="ORF">CKY47_13220</name>
</gene>
<dbReference type="SUPFAM" id="SSF53335">
    <property type="entry name" value="S-adenosyl-L-methionine-dependent methyltransferases"/>
    <property type="match status" value="1"/>
</dbReference>
<dbReference type="PANTHER" id="PTHR43464">
    <property type="entry name" value="METHYLTRANSFERASE"/>
    <property type="match status" value="1"/>
</dbReference>
<keyword evidence="2" id="KW-0808">Transferase</keyword>
<protein>
    <submittedName>
        <fullName evidence="5">SAM-dependent methyltransferase</fullName>
    </submittedName>
</protein>
<evidence type="ECO:0000256" key="2">
    <source>
        <dbReference type="ARBA" id="ARBA00022679"/>
    </source>
</evidence>
<dbReference type="InterPro" id="IPR013216">
    <property type="entry name" value="Methyltransf_11"/>
</dbReference>
<dbReference type="GO" id="GO:0008168">
    <property type="term" value="F:methyltransferase activity"/>
    <property type="evidence" value="ECO:0007669"/>
    <property type="project" value="UniProtKB-KW"/>
</dbReference>
<keyword evidence="1 5" id="KW-0489">Methyltransferase</keyword>
<organism evidence="5 6">
    <name type="scientific">Saccharothrix yanglingensis</name>
    <dbReference type="NCBI Taxonomy" id="659496"/>
    <lineage>
        <taxon>Bacteria</taxon>
        <taxon>Bacillati</taxon>
        <taxon>Actinomycetota</taxon>
        <taxon>Actinomycetes</taxon>
        <taxon>Pseudonocardiales</taxon>
        <taxon>Pseudonocardiaceae</taxon>
        <taxon>Saccharothrix</taxon>
    </lineage>
</organism>
<reference evidence="5 6" key="1">
    <citation type="submission" date="2017-06" db="EMBL/GenBank/DDBJ databases">
        <title>Cultured bacterium strain Saccharothrix yanglingensis Hhs.015.</title>
        <authorList>
            <person name="Xia Y."/>
        </authorList>
    </citation>
    <scope>NUCLEOTIDE SEQUENCE [LARGE SCALE GENOMIC DNA]</scope>
    <source>
        <strain evidence="5 6">Hhs.015</strain>
    </source>
</reference>
<keyword evidence="6" id="KW-1185">Reference proteome</keyword>
<dbReference type="EMBL" id="NSDM01000005">
    <property type="protein sequence ID" value="MDQ2584926.1"/>
    <property type="molecule type" value="Genomic_DNA"/>
</dbReference>
<name>A0ABU0WYI1_9PSEU</name>
<evidence type="ECO:0000313" key="5">
    <source>
        <dbReference type="EMBL" id="MDQ2584926.1"/>
    </source>
</evidence>
<accession>A0ABU0WYI1</accession>
<evidence type="ECO:0000256" key="1">
    <source>
        <dbReference type="ARBA" id="ARBA00022603"/>
    </source>
</evidence>
<proteinExistence type="predicted"/>
<feature type="domain" description="Methyltransferase type 11" evidence="4">
    <location>
        <begin position="94"/>
        <end position="184"/>
    </location>
</feature>
<evidence type="ECO:0000256" key="3">
    <source>
        <dbReference type="ARBA" id="ARBA00022691"/>
    </source>
</evidence>
<evidence type="ECO:0000259" key="4">
    <source>
        <dbReference type="Pfam" id="PF08241"/>
    </source>
</evidence>
<dbReference type="Pfam" id="PF08241">
    <property type="entry name" value="Methyltransf_11"/>
    <property type="match status" value="1"/>
</dbReference>
<dbReference type="InterPro" id="IPR029063">
    <property type="entry name" value="SAM-dependent_MTases_sf"/>
</dbReference>
<dbReference type="Gene3D" id="3.40.50.150">
    <property type="entry name" value="Vaccinia Virus protein VP39"/>
    <property type="match status" value="1"/>
</dbReference>
<sequence length="274" mass="30123">MVVRRRPGLHGCSTRLPRSTATPVLGGPRVRPGRRAAGTRVRSVTEKALTTAAQGWEEQARNWIAWVRKPGFDSYWRYRDAFFALVPAAGRATLDLGCGEGRVSRDLGGRGHRVTGVDASPTLLEAARQADPGGRYLLADAAGLPLPDGGFDLVVAYNVLMDVDDLPGTVAEIGRVLEPGGRLCLSITHPITNTGSRRGGLFVLDRPYFGRHRFEEEVERDGMRMRFSGWNHPLSAYAEALEDAGLLIEALREPRVGDDDVPWHLWIRAVRPRA</sequence>
<comment type="caution">
    <text evidence="5">The sequence shown here is derived from an EMBL/GenBank/DDBJ whole genome shotgun (WGS) entry which is preliminary data.</text>
</comment>
<dbReference type="GO" id="GO:0032259">
    <property type="term" value="P:methylation"/>
    <property type="evidence" value="ECO:0007669"/>
    <property type="project" value="UniProtKB-KW"/>
</dbReference>
<evidence type="ECO:0000313" key="6">
    <source>
        <dbReference type="Proteomes" id="UP001225605"/>
    </source>
</evidence>